<dbReference type="AlphaFoldDB" id="W1P694"/>
<name>W1P694_AMBTC</name>
<gene>
    <name evidence="1" type="ORF">AMTR_s00083p00019540</name>
</gene>
<keyword evidence="2" id="KW-1185">Reference proteome</keyword>
<dbReference type="Gramene" id="ERN02500">
    <property type="protein sequence ID" value="ERN02500"/>
    <property type="gene ID" value="AMTR_s00083p00019540"/>
</dbReference>
<protein>
    <submittedName>
        <fullName evidence="1">Uncharacterized protein</fullName>
    </submittedName>
</protein>
<evidence type="ECO:0000313" key="1">
    <source>
        <dbReference type="EMBL" id="ERN02500.1"/>
    </source>
</evidence>
<evidence type="ECO:0000313" key="2">
    <source>
        <dbReference type="Proteomes" id="UP000017836"/>
    </source>
</evidence>
<reference evidence="2" key="1">
    <citation type="journal article" date="2013" name="Science">
        <title>The Amborella genome and the evolution of flowering plants.</title>
        <authorList>
            <consortium name="Amborella Genome Project"/>
        </authorList>
    </citation>
    <scope>NUCLEOTIDE SEQUENCE [LARGE SCALE GENOMIC DNA]</scope>
</reference>
<sequence>MVASCVDHNACEPIFPQQDNIDDVSFDGIYADFLCIVDLPPSTPFAEVVEDSNSIAINEGNKDDVIEDVTNTSTTSHGEEEDNVRALCGHQEKFFGEKTMGMKSDCRGPKSLDGVLCDRMKSIPFYVVSCRYNTRRDQRTIKDVALASEGNASSVGNPLSL</sequence>
<dbReference type="Proteomes" id="UP000017836">
    <property type="component" value="Unassembled WGS sequence"/>
</dbReference>
<accession>W1P694</accession>
<organism evidence="1 2">
    <name type="scientific">Amborella trichopoda</name>
    <dbReference type="NCBI Taxonomy" id="13333"/>
    <lineage>
        <taxon>Eukaryota</taxon>
        <taxon>Viridiplantae</taxon>
        <taxon>Streptophyta</taxon>
        <taxon>Embryophyta</taxon>
        <taxon>Tracheophyta</taxon>
        <taxon>Spermatophyta</taxon>
        <taxon>Magnoliopsida</taxon>
        <taxon>Amborellales</taxon>
        <taxon>Amborellaceae</taxon>
        <taxon>Amborella</taxon>
    </lineage>
</organism>
<proteinExistence type="predicted"/>
<dbReference type="HOGENOM" id="CLU_1646017_0_0_1"/>
<dbReference type="EMBL" id="KI394526">
    <property type="protein sequence ID" value="ERN02500.1"/>
    <property type="molecule type" value="Genomic_DNA"/>
</dbReference>